<reference evidence="3 4" key="1">
    <citation type="journal article" date="2013" name="PLoS Genet.">
        <title>A gene transfer agent and a dynamic repertoire of secretion systems hold the keys to the explosive radiation of the emerging pathogen Bartonella.</title>
        <authorList>
            <person name="Guy L."/>
            <person name="Nystedt B."/>
            <person name="Toft C."/>
            <person name="Zaremba-Niedzwiedzka K."/>
            <person name="Berglund E.C."/>
            <person name="Granberg F."/>
            <person name="Naslund K."/>
            <person name="Eriksson A.S."/>
            <person name="Andersson S.G."/>
        </authorList>
    </citation>
    <scope>NUCLEOTIDE SEQUENCE [LARGE SCALE GENOMIC DNA]</scope>
    <source>
        <strain evidence="4">m07a</strain>
    </source>
</reference>
<feature type="signal peptide" evidence="2">
    <location>
        <begin position="1"/>
        <end position="26"/>
    </location>
</feature>
<gene>
    <name evidence="3" type="ORF">m07a_09010</name>
</gene>
<proteinExistence type="predicted"/>
<accession>N6VAQ2</accession>
<organism evidence="3 4">
    <name type="scientific">Bartonella schoenbuchensis m07a</name>
    <dbReference type="NCBI Taxonomy" id="1094496"/>
    <lineage>
        <taxon>Bacteria</taxon>
        <taxon>Pseudomonadati</taxon>
        <taxon>Pseudomonadota</taxon>
        <taxon>Alphaproteobacteria</taxon>
        <taxon>Hyphomicrobiales</taxon>
        <taxon>Bartonellaceae</taxon>
        <taxon>Bartonella</taxon>
    </lineage>
</organism>
<feature type="chain" id="PRO_5004126472" evidence="2">
    <location>
        <begin position="27"/>
        <end position="192"/>
    </location>
</feature>
<dbReference type="RefSeq" id="WP_010704016.1">
    <property type="nucleotide sequence ID" value="NZ_KB915628.1"/>
</dbReference>
<evidence type="ECO:0000313" key="3">
    <source>
        <dbReference type="EMBL" id="ENN90900.1"/>
    </source>
</evidence>
<dbReference type="AlphaFoldDB" id="N6VAQ2"/>
<sequence length="192" mass="21855">MRFFLSVKRTALLGIFISTFMFTGYAHSEQPVVTYENKPMAELRKSGPYKKAKFIGHINDFTPEQLRELFSRNKELLEKSKKTDHNNSLNIVPMDDFTPERFRELLSKNKGDIIVPIVSNNNVSSSSSFDNKTPRKLRIDDFIFPIALLIFISIMSIPISLLWRFGLKVPASLFIITTAGISCSMLLLLAFG</sequence>
<name>N6VAQ2_9HYPH</name>
<keyword evidence="1" id="KW-0812">Transmembrane</keyword>
<dbReference type="EMBL" id="AGWC01000005">
    <property type="protein sequence ID" value="ENN90900.1"/>
    <property type="molecule type" value="Genomic_DNA"/>
</dbReference>
<feature type="transmembrane region" description="Helical" evidence="1">
    <location>
        <begin position="142"/>
        <end position="163"/>
    </location>
</feature>
<protein>
    <submittedName>
        <fullName evidence="3">Membrane protein</fullName>
    </submittedName>
</protein>
<dbReference type="eggNOG" id="ENOG50315NK">
    <property type="taxonomic scope" value="Bacteria"/>
</dbReference>
<dbReference type="PATRIC" id="fig|1094496.3.peg.926"/>
<keyword evidence="4" id="KW-1185">Reference proteome</keyword>
<dbReference type="HOGENOM" id="CLU_1381745_0_0_5"/>
<comment type="caution">
    <text evidence="3">The sequence shown here is derived from an EMBL/GenBank/DDBJ whole genome shotgun (WGS) entry which is preliminary data.</text>
</comment>
<dbReference type="Proteomes" id="UP000014242">
    <property type="component" value="Unassembled WGS sequence"/>
</dbReference>
<feature type="transmembrane region" description="Helical" evidence="1">
    <location>
        <begin position="170"/>
        <end position="191"/>
    </location>
</feature>
<keyword evidence="1" id="KW-0472">Membrane</keyword>
<keyword evidence="1" id="KW-1133">Transmembrane helix</keyword>
<keyword evidence="2" id="KW-0732">Signal</keyword>
<evidence type="ECO:0000256" key="1">
    <source>
        <dbReference type="SAM" id="Phobius"/>
    </source>
</evidence>
<evidence type="ECO:0000313" key="4">
    <source>
        <dbReference type="Proteomes" id="UP000014242"/>
    </source>
</evidence>
<evidence type="ECO:0000256" key="2">
    <source>
        <dbReference type="SAM" id="SignalP"/>
    </source>
</evidence>